<proteinExistence type="predicted"/>
<dbReference type="EMBL" id="MN850571">
    <property type="protein sequence ID" value="QHR65588.1"/>
    <property type="molecule type" value="Genomic_DNA"/>
</dbReference>
<organism evidence="1 2">
    <name type="scientific">Escherichia phage nepoznato</name>
    <dbReference type="NCBI Taxonomy" id="2696431"/>
    <lineage>
        <taxon>Viruses</taxon>
        <taxon>Duplodnaviria</taxon>
        <taxon>Heunggongvirae</taxon>
        <taxon>Uroviricota</taxon>
        <taxon>Caudoviricetes</taxon>
        <taxon>Stephanstirmvirinae</taxon>
        <taxon>Phapecoctavirus</taxon>
        <taxon>Phapecoctavirus nepoznato</taxon>
    </lineage>
</organism>
<accession>A0A6B9WP53</accession>
<protein>
    <submittedName>
        <fullName evidence="1">Uncharacterized protein</fullName>
    </submittedName>
</protein>
<keyword evidence="2" id="KW-1185">Reference proteome</keyword>
<reference evidence="2" key="1">
    <citation type="submission" date="2019-12" db="EMBL/GenBank/DDBJ databases">
        <authorList>
            <person name="Olsen N.S."/>
            <person name="Junco L.M.F."/>
            <person name="Kot W."/>
            <person name="Hansen L.H."/>
        </authorList>
    </citation>
    <scope>NUCLEOTIDE SEQUENCE [LARGE SCALE GENOMIC DNA]</scope>
</reference>
<dbReference type="Proteomes" id="UP000464289">
    <property type="component" value="Segment"/>
</dbReference>
<sequence>MFNEIELARSVVAGRPTVVLTQIESNLWDVTVGEGAATTWETLESAVMEYMDSIRDQFRVKQLNALAELSIALQNATNSGLFDAIDVHPDVINQFCDAIGEVEKENSKR</sequence>
<name>A0A6B9WP53_9CAUD</name>
<gene>
    <name evidence="1" type="ORF">nepoznato_139</name>
</gene>
<evidence type="ECO:0000313" key="1">
    <source>
        <dbReference type="EMBL" id="QHR65588.1"/>
    </source>
</evidence>
<evidence type="ECO:0000313" key="2">
    <source>
        <dbReference type="Proteomes" id="UP000464289"/>
    </source>
</evidence>